<protein>
    <submittedName>
        <fullName evidence="1">Uncharacterized protein</fullName>
    </submittedName>
</protein>
<evidence type="ECO:0000313" key="2">
    <source>
        <dbReference type="Proteomes" id="UP000194003"/>
    </source>
</evidence>
<gene>
    <name evidence="1" type="ORF">MAIT1_04976</name>
</gene>
<dbReference type="AlphaFoldDB" id="A0A1Y2K9U2"/>
<keyword evidence="2" id="KW-1185">Reference proteome</keyword>
<evidence type="ECO:0000313" key="1">
    <source>
        <dbReference type="EMBL" id="OSM08437.1"/>
    </source>
</evidence>
<organism evidence="1 2">
    <name type="scientific">Magnetofaba australis IT-1</name>
    <dbReference type="NCBI Taxonomy" id="1434232"/>
    <lineage>
        <taxon>Bacteria</taxon>
        <taxon>Pseudomonadati</taxon>
        <taxon>Pseudomonadota</taxon>
        <taxon>Magnetococcia</taxon>
        <taxon>Magnetococcales</taxon>
        <taxon>Magnetococcaceae</taxon>
        <taxon>Magnetofaba</taxon>
    </lineage>
</organism>
<name>A0A1Y2K9U2_9PROT</name>
<sequence length="111" mass="12423">MIMSLIVDEDDLFMSHRLLMEKKLHRHLHTGIQANSGNVPAVHKQCSLCLSIKIGSKWVPPEIALEKKLLPELISGENLSVYYGVCDSCNHNFRKKCKPISIDPVTGSPVE</sequence>
<reference evidence="1 2" key="1">
    <citation type="journal article" date="2016" name="BMC Genomics">
        <title>Combined genomic and structural analyses of a cultured magnetotactic bacterium reveals its niche adaptation to a dynamic environment.</title>
        <authorList>
            <person name="Araujo A.C."/>
            <person name="Morillo V."/>
            <person name="Cypriano J."/>
            <person name="Teixeira L.C."/>
            <person name="Leao P."/>
            <person name="Lyra S."/>
            <person name="Almeida L.G."/>
            <person name="Bazylinski D.A."/>
            <person name="Vasconcellos A.T."/>
            <person name="Abreu F."/>
            <person name="Lins U."/>
        </authorList>
    </citation>
    <scope>NUCLEOTIDE SEQUENCE [LARGE SCALE GENOMIC DNA]</scope>
    <source>
        <strain evidence="1 2">IT-1</strain>
    </source>
</reference>
<accession>A0A1Y2K9U2</accession>
<comment type="caution">
    <text evidence="1">The sequence shown here is derived from an EMBL/GenBank/DDBJ whole genome shotgun (WGS) entry which is preliminary data.</text>
</comment>
<dbReference type="EMBL" id="LVJN01000011">
    <property type="protein sequence ID" value="OSM08437.1"/>
    <property type="molecule type" value="Genomic_DNA"/>
</dbReference>
<proteinExistence type="predicted"/>
<dbReference type="Proteomes" id="UP000194003">
    <property type="component" value="Unassembled WGS sequence"/>
</dbReference>